<dbReference type="SUPFAM" id="SSF55277">
    <property type="entry name" value="GYF domain"/>
    <property type="match status" value="1"/>
</dbReference>
<feature type="compositionally biased region" description="Basic and acidic residues" evidence="1">
    <location>
        <begin position="293"/>
        <end position="334"/>
    </location>
</feature>
<accession>A0A1Y5HY15</accession>
<evidence type="ECO:0008006" key="3">
    <source>
        <dbReference type="Google" id="ProtNLM"/>
    </source>
</evidence>
<sequence>MSTPDLPPDLDRVADPSTSYTYVDLEGETQGPFEEAALVRWHLDGFMPRSQRAACASTGVETTIGEIVDRLFDRGRGEVKEGETVTEAETRRTSSLDAKLERLLKMGGGSLPMPAVPGFAVGLGDDRVVGSKTENSGAEEDALGITLDASAIALEKYRKPRGWRDILSATREMVRKGRAAMREPMAETDETNTTWSLEVSAAVRDPRPDLSKLDEVLDEEGALPEEPAALDLREPFWVIEDRASKDGELDPEALNAAVAEQLRNTAKPLQSADAQSDRSDVSWSVKPGGLDRQQAREAAAREAREAAVTKERESRAKAMAAEARRESERDERMPEISAQEETQKREAEAVRFFAAKPYAGQWWLPDDTRGGEFALGFRTSWWLTAERMTRGESSAPTARASDLKTTAATLTVPWFRSRVMKATMRRRSEIWRSRCDPFPCIRVDDGRDVRAWFDKEMSKVELRGGIAPPKSPVAPQRKRRRGFEMRVVANEEQNLISARVLGELYQAVTKNRKKLFAAIVEPVVDDWLLEQGGD</sequence>
<dbReference type="AlphaFoldDB" id="A0A1Y5HY15"/>
<proteinExistence type="predicted"/>
<organism evidence="2">
    <name type="scientific">Ostreococcus tauri</name>
    <name type="common">Marine green alga</name>
    <dbReference type="NCBI Taxonomy" id="70448"/>
    <lineage>
        <taxon>Eukaryota</taxon>
        <taxon>Viridiplantae</taxon>
        <taxon>Chlorophyta</taxon>
        <taxon>Mamiellophyceae</taxon>
        <taxon>Mamiellales</taxon>
        <taxon>Bathycoccaceae</taxon>
        <taxon>Ostreococcus</taxon>
    </lineage>
</organism>
<feature type="region of interest" description="Disordered" evidence="1">
    <location>
        <begin position="265"/>
        <end position="343"/>
    </location>
</feature>
<feature type="compositionally biased region" description="Polar residues" evidence="1">
    <location>
        <begin position="265"/>
        <end position="274"/>
    </location>
</feature>
<name>A0A1Y5HY15_OSTTA</name>
<evidence type="ECO:0000313" key="2">
    <source>
        <dbReference type="EMBL" id="OUS42166.1"/>
    </source>
</evidence>
<protein>
    <recommendedName>
        <fullName evidence="3">GYF domain-containing protein</fullName>
    </recommendedName>
</protein>
<gene>
    <name evidence="2" type="ORF">BE221DRAFT_64546</name>
</gene>
<dbReference type="Proteomes" id="UP000195557">
    <property type="component" value="Unassembled WGS sequence"/>
</dbReference>
<dbReference type="InterPro" id="IPR035445">
    <property type="entry name" value="GYF-like_dom_sf"/>
</dbReference>
<dbReference type="EMBL" id="KZ155839">
    <property type="protein sequence ID" value="OUS42166.1"/>
    <property type="molecule type" value="Genomic_DNA"/>
</dbReference>
<reference evidence="2" key="1">
    <citation type="submission" date="2017-04" db="EMBL/GenBank/DDBJ databases">
        <title>Population genomics of picophytoplankton unveils novel chromosome hypervariability.</title>
        <authorList>
            <consortium name="DOE Joint Genome Institute"/>
            <person name="Blanc-Mathieu R."/>
            <person name="Krasovec M."/>
            <person name="Hebrard M."/>
            <person name="Yau S."/>
            <person name="Desgranges E."/>
            <person name="Martin J."/>
            <person name="Schackwitz W."/>
            <person name="Kuo A."/>
            <person name="Salin G."/>
            <person name="Donnadieu C."/>
            <person name="Desdevises Y."/>
            <person name="Sanchez-Ferandin S."/>
            <person name="Moreau H."/>
            <person name="Rivals E."/>
            <person name="Grigoriev I.V."/>
            <person name="Grimsley N."/>
            <person name="Eyre-Walker A."/>
            <person name="Piganeau G."/>
        </authorList>
    </citation>
    <scope>NUCLEOTIDE SEQUENCE [LARGE SCALE GENOMIC DNA]</scope>
    <source>
        <strain evidence="2">RCC 1115</strain>
    </source>
</reference>
<evidence type="ECO:0000256" key="1">
    <source>
        <dbReference type="SAM" id="MobiDB-lite"/>
    </source>
</evidence>
<dbReference type="OMA" id="WVIEDRA"/>